<dbReference type="AlphaFoldDB" id="A0A7S3BQ09"/>
<protein>
    <submittedName>
        <fullName evidence="2">Uncharacterized protein</fullName>
    </submittedName>
</protein>
<gene>
    <name evidence="2" type="ORF">HERI1096_LOCUS34073</name>
</gene>
<feature type="compositionally biased region" description="Low complexity" evidence="1">
    <location>
        <begin position="566"/>
        <end position="582"/>
    </location>
</feature>
<feature type="compositionally biased region" description="Basic and acidic residues" evidence="1">
    <location>
        <begin position="583"/>
        <end position="599"/>
    </location>
</feature>
<proteinExistence type="predicted"/>
<name>A0A7S3BQ09_9EUKA</name>
<dbReference type="EMBL" id="HBHX01061655">
    <property type="protein sequence ID" value="CAE0141938.1"/>
    <property type="molecule type" value="Transcribed_RNA"/>
</dbReference>
<organism evidence="2">
    <name type="scientific">Haptolina ericina</name>
    <dbReference type="NCBI Taxonomy" id="156174"/>
    <lineage>
        <taxon>Eukaryota</taxon>
        <taxon>Haptista</taxon>
        <taxon>Haptophyta</taxon>
        <taxon>Prymnesiophyceae</taxon>
        <taxon>Prymnesiales</taxon>
        <taxon>Prymnesiaceae</taxon>
        <taxon>Haptolina</taxon>
    </lineage>
</organism>
<reference evidence="2" key="1">
    <citation type="submission" date="2021-01" db="EMBL/GenBank/DDBJ databases">
        <authorList>
            <person name="Corre E."/>
            <person name="Pelletier E."/>
            <person name="Niang G."/>
            <person name="Scheremetjew M."/>
            <person name="Finn R."/>
            <person name="Kale V."/>
            <person name="Holt S."/>
            <person name="Cochrane G."/>
            <person name="Meng A."/>
            <person name="Brown T."/>
            <person name="Cohen L."/>
        </authorList>
    </citation>
    <scope>NUCLEOTIDE SEQUENCE</scope>
    <source>
        <strain evidence="2">CCMP281</strain>
    </source>
</reference>
<sequence>MGEVKTDEQHREVMRIRLSTLKTVPAMVATELQNLEVLIRDRERQNRIVIEFGSFPTRSADDEPQTTFFVKLIPPDHGETEVHHGSQCSWQPSAQLISHVIMVPVHHKLHEHEHITVPAKGEKGHLSEPDLEYGAYVESDKPKTTSCVMIVHWHMDLWMAPVEVHYHLPTEKHGCRFQRRIVVTMPGEDQHALAKKRRALEDVEGGMPILYSAEPCCSGYIHYKPGTTQGGSNGQRAQGMVHYNVPSKKADPKQLSTSDLATRWMDRLAEDTEELVSEAIGHIRDVQLELVVGASKRIPLPHLALETAREKGLESGAEVAILLQSVSAGTDPAIADIYDMMTMLVKESGSAELLLSTMVDGKQKEDESNRPKAFFLAAIDVPGFGQTEGVPSNDFFGAKLLLEVIQSLGKAHAFAMIVYGQAAPVLLTALLRTPKLTSFIVLREADVSTIDIESLHGILHPCFAPFDPDGLTSQVRSARNLNAVLSQITAPKFSLTKVPKYFQKEFATELIKFFRFHGWTGAQPSDGNSQKLPLLTRLAGGMNCWKGTGLEATSKAAKIADAKAQVKAGAASPKTAGAAMSERSSERNSERQSPSERLSEGPPLSPTKDSSLKEASDGKTEGEAKPEKEVEEAAVTVASLAEAVEVVEVEKAQLMGKEAAAAAKGEAAAA</sequence>
<evidence type="ECO:0000256" key="1">
    <source>
        <dbReference type="SAM" id="MobiDB-lite"/>
    </source>
</evidence>
<evidence type="ECO:0000313" key="2">
    <source>
        <dbReference type="EMBL" id="CAE0141938.1"/>
    </source>
</evidence>
<accession>A0A7S3BQ09</accession>
<feature type="compositionally biased region" description="Basic and acidic residues" evidence="1">
    <location>
        <begin position="610"/>
        <end position="628"/>
    </location>
</feature>
<feature type="region of interest" description="Disordered" evidence="1">
    <location>
        <begin position="566"/>
        <end position="633"/>
    </location>
</feature>